<reference evidence="2 3" key="1">
    <citation type="submission" date="2020-01" db="EMBL/GenBank/DDBJ databases">
        <authorList>
            <person name="Gupta K D."/>
        </authorList>
    </citation>
    <scope>NUCLEOTIDE SEQUENCE [LARGE SCALE GENOMIC DNA]</scope>
</reference>
<feature type="transmembrane region" description="Helical" evidence="1">
    <location>
        <begin position="20"/>
        <end position="39"/>
    </location>
</feature>
<evidence type="ECO:0000256" key="1">
    <source>
        <dbReference type="SAM" id="Phobius"/>
    </source>
</evidence>
<dbReference type="SUPFAM" id="SSF103481">
    <property type="entry name" value="Multidrug resistance efflux transporter EmrE"/>
    <property type="match status" value="1"/>
</dbReference>
<protein>
    <recommendedName>
        <fullName evidence="4">EamA domain-containing protein</fullName>
    </recommendedName>
</protein>
<dbReference type="PANTHER" id="PTHR19346:SF4">
    <property type="entry name" value="SUGAR PHOSPHATE TRANSPORTER DOMAIN-CONTAINING PROTEIN"/>
    <property type="match status" value="1"/>
</dbReference>
<feature type="transmembrane region" description="Helical" evidence="1">
    <location>
        <begin position="169"/>
        <end position="187"/>
    </location>
</feature>
<feature type="transmembrane region" description="Helical" evidence="1">
    <location>
        <begin position="282"/>
        <end position="304"/>
    </location>
</feature>
<keyword evidence="1" id="KW-0472">Membrane</keyword>
<feature type="transmembrane region" description="Helical" evidence="1">
    <location>
        <begin position="51"/>
        <end position="71"/>
    </location>
</feature>
<feature type="transmembrane region" description="Helical" evidence="1">
    <location>
        <begin position="316"/>
        <end position="339"/>
    </location>
</feature>
<evidence type="ECO:0008006" key="4">
    <source>
        <dbReference type="Google" id="ProtNLM"/>
    </source>
</evidence>
<keyword evidence="1" id="KW-1133">Transmembrane helix</keyword>
<sequence length="400" mass="43264">MHTRTPESLATPHVSSKLATIIFIFTLLGFVIETQLTQYVQTSLGYRQSFFLFYIVHSSFAIIFPLHLLYLIATTNYTAVSLLKGLAIAISNHLVPSQKSNDAFKFPTAKFLRLSLALMVGVTCPGLLWFAAIPLASITDVTAIWNTNAFFAYLISVKVFKLKWEPKRLMAVVLATIGTAVVVYGGSKTSEESGVSTTAPSTYKKPAAPLIGNLMTLVASFGYGLYQVLYKVYAALPSDPEVAAERAYEQIPDEEGGDVSVSVEVDATDTVYPPPFGFHPNFLTSILGVLTCLILWIPLPFLHYSGAEVFRLPPNLYTALCIAGISLSGVAFNAGFMVLLGVWGPIIVSVGNLLTIVLVLISDVLFGPGLQVITLWSLIGSAGIVLAFGILAYDIFSKRS</sequence>
<dbReference type="AlphaFoldDB" id="A0A8S0VS44"/>
<feature type="transmembrane region" description="Helical" evidence="1">
    <location>
        <begin position="373"/>
        <end position="396"/>
    </location>
</feature>
<dbReference type="InterPro" id="IPR026505">
    <property type="entry name" value="Solute_c_fam_35_mem_F3/F4"/>
</dbReference>
<dbReference type="Proteomes" id="UP000467700">
    <property type="component" value="Unassembled WGS sequence"/>
</dbReference>
<feature type="transmembrane region" description="Helical" evidence="1">
    <location>
        <begin position="207"/>
        <end position="226"/>
    </location>
</feature>
<feature type="transmembrane region" description="Helical" evidence="1">
    <location>
        <begin position="346"/>
        <end position="367"/>
    </location>
</feature>
<gene>
    <name evidence="2" type="ORF">AAE3_LOCUS8027</name>
</gene>
<accession>A0A8S0VS44</accession>
<comment type="caution">
    <text evidence="2">The sequence shown here is derived from an EMBL/GenBank/DDBJ whole genome shotgun (WGS) entry which is preliminary data.</text>
</comment>
<feature type="transmembrane region" description="Helical" evidence="1">
    <location>
        <begin position="116"/>
        <end position="137"/>
    </location>
</feature>
<evidence type="ECO:0000313" key="2">
    <source>
        <dbReference type="EMBL" id="CAA7265819.1"/>
    </source>
</evidence>
<evidence type="ECO:0000313" key="3">
    <source>
        <dbReference type="Proteomes" id="UP000467700"/>
    </source>
</evidence>
<dbReference type="PANTHER" id="PTHR19346">
    <property type="entry name" value="SUGAR PHOSPHATE TRANSPORTER DOMAIN-CONTAINING PROTEIN"/>
    <property type="match status" value="1"/>
</dbReference>
<proteinExistence type="predicted"/>
<keyword evidence="3" id="KW-1185">Reference proteome</keyword>
<dbReference type="InterPro" id="IPR037185">
    <property type="entry name" value="EmrE-like"/>
</dbReference>
<organism evidence="2 3">
    <name type="scientific">Cyclocybe aegerita</name>
    <name type="common">Black poplar mushroom</name>
    <name type="synonym">Agrocybe aegerita</name>
    <dbReference type="NCBI Taxonomy" id="1973307"/>
    <lineage>
        <taxon>Eukaryota</taxon>
        <taxon>Fungi</taxon>
        <taxon>Dikarya</taxon>
        <taxon>Basidiomycota</taxon>
        <taxon>Agaricomycotina</taxon>
        <taxon>Agaricomycetes</taxon>
        <taxon>Agaricomycetidae</taxon>
        <taxon>Agaricales</taxon>
        <taxon>Agaricineae</taxon>
        <taxon>Bolbitiaceae</taxon>
        <taxon>Cyclocybe</taxon>
    </lineage>
</organism>
<name>A0A8S0VS44_CYCAE</name>
<keyword evidence="1" id="KW-0812">Transmembrane</keyword>
<feature type="transmembrane region" description="Helical" evidence="1">
    <location>
        <begin position="143"/>
        <end position="160"/>
    </location>
</feature>
<dbReference type="EMBL" id="CACVBS010000051">
    <property type="protein sequence ID" value="CAA7265819.1"/>
    <property type="molecule type" value="Genomic_DNA"/>
</dbReference>
<dbReference type="OrthoDB" id="10062838at2759"/>